<dbReference type="Pfam" id="PF00293">
    <property type="entry name" value="NUDIX"/>
    <property type="match status" value="1"/>
</dbReference>
<organism evidence="2 3">
    <name type="scientific">Colletotrichum spinosum</name>
    <dbReference type="NCBI Taxonomy" id="1347390"/>
    <lineage>
        <taxon>Eukaryota</taxon>
        <taxon>Fungi</taxon>
        <taxon>Dikarya</taxon>
        <taxon>Ascomycota</taxon>
        <taxon>Pezizomycotina</taxon>
        <taxon>Sordariomycetes</taxon>
        <taxon>Hypocreomycetidae</taxon>
        <taxon>Glomerellales</taxon>
        <taxon>Glomerellaceae</taxon>
        <taxon>Colletotrichum</taxon>
        <taxon>Colletotrichum orbiculare species complex</taxon>
    </lineage>
</organism>
<keyword evidence="3" id="KW-1185">Reference proteome</keyword>
<name>A0A4R8QC01_9PEZI</name>
<dbReference type="PANTHER" id="PTHR43736">
    <property type="entry name" value="ADP-RIBOSE PYROPHOSPHATASE"/>
    <property type="match status" value="1"/>
</dbReference>
<sequence>MATEPTSTMPARTPPPTFSLKYPPVLEPFNHPAATWLTTHDKHWDGLLTGALVFSPENRILLLQRASHDSMPNRWETPGGAADAEDASLFVSCARELWEEAGLEAVEIVRIVTEGRDMEPGSVFPNRNGTRLYCRFGFEVRVKEGGVKIDPEEHQDFLWATEEQVNEEKVGEREIPITNGQMKRLILDGFRRRQEEVAEGADEVVEGR</sequence>
<reference evidence="2 3" key="1">
    <citation type="submission" date="2018-11" db="EMBL/GenBank/DDBJ databases">
        <title>Genome sequence and assembly of Colletotrichum spinosum.</title>
        <authorList>
            <person name="Gan P."/>
            <person name="Shirasu K."/>
        </authorList>
    </citation>
    <scope>NUCLEOTIDE SEQUENCE [LARGE SCALE GENOMIC DNA]</scope>
    <source>
        <strain evidence="2 3">CBS 515.97</strain>
    </source>
</reference>
<dbReference type="InterPro" id="IPR000086">
    <property type="entry name" value="NUDIX_hydrolase_dom"/>
</dbReference>
<protein>
    <recommendedName>
        <fullName evidence="1">Nudix hydrolase domain-containing protein</fullName>
    </recommendedName>
</protein>
<dbReference type="PROSITE" id="PS51462">
    <property type="entry name" value="NUDIX"/>
    <property type="match status" value="1"/>
</dbReference>
<dbReference type="EMBL" id="QAPG01000065">
    <property type="protein sequence ID" value="TDZ33414.1"/>
    <property type="molecule type" value="Genomic_DNA"/>
</dbReference>
<gene>
    <name evidence="2" type="ORF">C8035_v011861</name>
</gene>
<proteinExistence type="predicted"/>
<dbReference type="Gene3D" id="3.90.79.10">
    <property type="entry name" value="Nucleoside Triphosphate Pyrophosphohydrolase"/>
    <property type="match status" value="1"/>
</dbReference>
<comment type="caution">
    <text evidence="2">The sequence shown here is derived from an EMBL/GenBank/DDBJ whole genome shotgun (WGS) entry which is preliminary data.</text>
</comment>
<dbReference type="PANTHER" id="PTHR43736:SF1">
    <property type="entry name" value="DIHYDRONEOPTERIN TRIPHOSPHATE DIPHOSPHATASE"/>
    <property type="match status" value="1"/>
</dbReference>
<evidence type="ECO:0000313" key="2">
    <source>
        <dbReference type="EMBL" id="TDZ33414.1"/>
    </source>
</evidence>
<evidence type="ECO:0000313" key="3">
    <source>
        <dbReference type="Proteomes" id="UP000295083"/>
    </source>
</evidence>
<dbReference type="CDD" id="cd02883">
    <property type="entry name" value="NUDIX_Hydrolase"/>
    <property type="match status" value="1"/>
</dbReference>
<dbReference type="SUPFAM" id="SSF55811">
    <property type="entry name" value="Nudix"/>
    <property type="match status" value="1"/>
</dbReference>
<accession>A0A4R8QC01</accession>
<dbReference type="Proteomes" id="UP000295083">
    <property type="component" value="Unassembled WGS sequence"/>
</dbReference>
<dbReference type="AlphaFoldDB" id="A0A4R8QC01"/>
<dbReference type="InterPro" id="IPR015797">
    <property type="entry name" value="NUDIX_hydrolase-like_dom_sf"/>
</dbReference>
<evidence type="ECO:0000259" key="1">
    <source>
        <dbReference type="PROSITE" id="PS51462"/>
    </source>
</evidence>
<feature type="domain" description="Nudix hydrolase" evidence="1">
    <location>
        <begin position="44"/>
        <end position="183"/>
    </location>
</feature>